<keyword evidence="1" id="KW-1133">Transmembrane helix</keyword>
<evidence type="ECO:0000256" key="1">
    <source>
        <dbReference type="SAM" id="Phobius"/>
    </source>
</evidence>
<comment type="caution">
    <text evidence="2">The sequence shown here is derived from an EMBL/GenBank/DDBJ whole genome shotgun (WGS) entry which is preliminary data.</text>
</comment>
<keyword evidence="3" id="KW-1185">Reference proteome</keyword>
<proteinExistence type="predicted"/>
<reference evidence="2 3" key="1">
    <citation type="submission" date="2020-08" db="EMBL/GenBank/DDBJ databases">
        <title>Genome public.</title>
        <authorList>
            <person name="Liu C."/>
            <person name="Sun Q."/>
        </authorList>
    </citation>
    <scope>NUCLEOTIDE SEQUENCE [LARGE SCALE GENOMIC DNA]</scope>
    <source>
        <strain evidence="2 3">BX4</strain>
    </source>
</reference>
<accession>A0ABR7F7F3</accession>
<evidence type="ECO:0000313" key="3">
    <source>
        <dbReference type="Proteomes" id="UP000597877"/>
    </source>
</evidence>
<keyword evidence="1" id="KW-0472">Membrane</keyword>
<sequence length="47" mass="5413">MKVVLIVIGIIIVVLINFVLYCCLRVASKTDQLYEKLSISEKEEQEK</sequence>
<keyword evidence="1" id="KW-0812">Transmembrane</keyword>
<organism evidence="2 3">
    <name type="scientific">Eubacterium segne</name>
    <dbReference type="NCBI Taxonomy" id="2763045"/>
    <lineage>
        <taxon>Bacteria</taxon>
        <taxon>Bacillati</taxon>
        <taxon>Bacillota</taxon>
        <taxon>Clostridia</taxon>
        <taxon>Eubacteriales</taxon>
        <taxon>Eubacteriaceae</taxon>
        <taxon>Eubacterium</taxon>
    </lineage>
</organism>
<dbReference type="Proteomes" id="UP000597877">
    <property type="component" value="Unassembled WGS sequence"/>
</dbReference>
<feature type="transmembrane region" description="Helical" evidence="1">
    <location>
        <begin position="6"/>
        <end position="27"/>
    </location>
</feature>
<gene>
    <name evidence="2" type="ORF">H8S00_13250</name>
</gene>
<evidence type="ECO:0000313" key="2">
    <source>
        <dbReference type="EMBL" id="MBC5668929.1"/>
    </source>
</evidence>
<dbReference type="EMBL" id="JACOOZ010000012">
    <property type="protein sequence ID" value="MBC5668929.1"/>
    <property type="molecule type" value="Genomic_DNA"/>
</dbReference>
<protein>
    <submittedName>
        <fullName evidence="2">Uncharacterized protein</fullName>
    </submittedName>
</protein>
<name>A0ABR7F7F3_9FIRM</name>
<dbReference type="RefSeq" id="WP_186840720.1">
    <property type="nucleotide sequence ID" value="NZ_JACOOZ010000012.1"/>
</dbReference>